<dbReference type="RefSeq" id="WP_167955877.1">
    <property type="nucleotide sequence ID" value="NZ_JAATJE010000002.1"/>
</dbReference>
<dbReference type="InterPro" id="IPR036291">
    <property type="entry name" value="NAD(P)-bd_dom_sf"/>
</dbReference>
<dbReference type="Gene3D" id="3.40.50.720">
    <property type="entry name" value="NAD(P)-binding Rossmann-like Domain"/>
    <property type="match status" value="1"/>
</dbReference>
<dbReference type="CDD" id="cd05271">
    <property type="entry name" value="NDUFA9_like_SDR_a"/>
    <property type="match status" value="1"/>
</dbReference>
<feature type="domain" description="NAD-dependent epimerase/dehydratase" evidence="1">
    <location>
        <begin position="7"/>
        <end position="210"/>
    </location>
</feature>
<keyword evidence="3" id="KW-1185">Reference proteome</keyword>
<dbReference type="EC" id="1.6.99.3" evidence="2"/>
<organism evidence="2 3">
    <name type="scientific">Sphingomonas jejuensis</name>
    <dbReference type="NCBI Taxonomy" id="904715"/>
    <lineage>
        <taxon>Bacteria</taxon>
        <taxon>Pseudomonadati</taxon>
        <taxon>Pseudomonadota</taxon>
        <taxon>Alphaproteobacteria</taxon>
        <taxon>Sphingomonadales</taxon>
        <taxon>Sphingomonadaceae</taxon>
        <taxon>Sphingomonas</taxon>
    </lineage>
</organism>
<reference evidence="2 3" key="1">
    <citation type="submission" date="2020-03" db="EMBL/GenBank/DDBJ databases">
        <title>Genomic Encyclopedia of Type Strains, Phase IV (KMG-IV): sequencing the most valuable type-strain genomes for metagenomic binning, comparative biology and taxonomic classification.</title>
        <authorList>
            <person name="Goeker M."/>
        </authorList>
    </citation>
    <scope>NUCLEOTIDE SEQUENCE [LARGE SCALE GENOMIC DNA]</scope>
    <source>
        <strain evidence="2 3">DSM 27651</strain>
    </source>
</reference>
<name>A0ABX0XP66_9SPHN</name>
<dbReference type="PANTHER" id="PTHR12126">
    <property type="entry name" value="NADH-UBIQUINONE OXIDOREDUCTASE 39 KDA SUBUNIT-RELATED"/>
    <property type="match status" value="1"/>
</dbReference>
<dbReference type="SUPFAM" id="SSF51735">
    <property type="entry name" value="NAD(P)-binding Rossmann-fold domains"/>
    <property type="match status" value="1"/>
</dbReference>
<dbReference type="InterPro" id="IPR001509">
    <property type="entry name" value="Epimerase_deHydtase"/>
</dbReference>
<sequence>MRDRLVTLFGGGGFVGRYVAQALIKRGARVRVAQRNPKAAYFLRPQGGLGQTQFVAADVRRPDSIARAVSGADAVVNLVGTFGANIEAVQADGPGLIARAAAAAGVQSMVHVSAIGADEGSDITYFRTKGAGEAAARAALPGTVILRPSMIFGREDQFTNRFAGLIRALPVVPVIRGNARFQPVYVADVAAAVAAALADGGHDGRTYELGGPEVMSMLQFNQAIAAITGRSPSFVELPDAVSRLIARAGFLPGAPITYDQWRMLGIPNVVGGGAAGLEALGVAATPLAAVAPDWLVIYRRHGRFATDAAAR</sequence>
<evidence type="ECO:0000313" key="2">
    <source>
        <dbReference type="EMBL" id="NJC35186.1"/>
    </source>
</evidence>
<evidence type="ECO:0000259" key="1">
    <source>
        <dbReference type="Pfam" id="PF01370"/>
    </source>
</evidence>
<protein>
    <submittedName>
        <fullName evidence="2">NADH dehydrogenase</fullName>
        <ecNumber evidence="2">1.6.99.3</ecNumber>
    </submittedName>
</protein>
<dbReference type="EMBL" id="JAATJE010000002">
    <property type="protein sequence ID" value="NJC35186.1"/>
    <property type="molecule type" value="Genomic_DNA"/>
</dbReference>
<dbReference type="Pfam" id="PF01370">
    <property type="entry name" value="Epimerase"/>
    <property type="match status" value="1"/>
</dbReference>
<comment type="caution">
    <text evidence="2">The sequence shown here is derived from an EMBL/GenBank/DDBJ whole genome shotgun (WGS) entry which is preliminary data.</text>
</comment>
<gene>
    <name evidence="2" type="ORF">GGR88_002700</name>
</gene>
<accession>A0ABX0XP66</accession>
<evidence type="ECO:0000313" key="3">
    <source>
        <dbReference type="Proteomes" id="UP000734218"/>
    </source>
</evidence>
<keyword evidence="2" id="KW-0560">Oxidoreductase</keyword>
<proteinExistence type="predicted"/>
<dbReference type="InterPro" id="IPR051207">
    <property type="entry name" value="ComplexI_NDUFA9_subunit"/>
</dbReference>
<dbReference type="GO" id="GO:0016491">
    <property type="term" value="F:oxidoreductase activity"/>
    <property type="evidence" value="ECO:0007669"/>
    <property type="project" value="UniProtKB-KW"/>
</dbReference>
<dbReference type="PANTHER" id="PTHR12126:SF11">
    <property type="entry name" value="NADH DEHYDROGENASE [UBIQUINONE] 1 ALPHA SUBCOMPLEX SUBUNIT 9, MITOCHONDRIAL"/>
    <property type="match status" value="1"/>
</dbReference>
<dbReference type="Proteomes" id="UP000734218">
    <property type="component" value="Unassembled WGS sequence"/>
</dbReference>